<dbReference type="KEGG" id="nai:NECAME_00171"/>
<protein>
    <submittedName>
        <fullName evidence="1">Uncharacterized protein</fullName>
    </submittedName>
</protein>
<dbReference type="Proteomes" id="UP000053676">
    <property type="component" value="Unassembled WGS sequence"/>
</dbReference>
<gene>
    <name evidence="1" type="ORF">NECAME_00171</name>
</gene>
<proteinExistence type="predicted"/>
<reference evidence="2" key="1">
    <citation type="journal article" date="2014" name="Nat. Genet.">
        <title>Genome of the human hookworm Necator americanus.</title>
        <authorList>
            <person name="Tang Y.T."/>
            <person name="Gao X."/>
            <person name="Rosa B.A."/>
            <person name="Abubucker S."/>
            <person name="Hallsworth-Pepin K."/>
            <person name="Martin J."/>
            <person name="Tyagi R."/>
            <person name="Heizer E."/>
            <person name="Zhang X."/>
            <person name="Bhonagiri-Palsikar V."/>
            <person name="Minx P."/>
            <person name="Warren W.C."/>
            <person name="Wang Q."/>
            <person name="Zhan B."/>
            <person name="Hotez P.J."/>
            <person name="Sternberg P.W."/>
            <person name="Dougall A."/>
            <person name="Gaze S.T."/>
            <person name="Mulvenna J."/>
            <person name="Sotillo J."/>
            <person name="Ranganathan S."/>
            <person name="Rabelo E.M."/>
            <person name="Wilson R.K."/>
            <person name="Felgner P.L."/>
            <person name="Bethony J."/>
            <person name="Hawdon J.M."/>
            <person name="Gasser R.B."/>
            <person name="Loukas A."/>
            <person name="Mitreva M."/>
        </authorList>
    </citation>
    <scope>NUCLEOTIDE SEQUENCE [LARGE SCALE GENOMIC DNA]</scope>
</reference>
<dbReference type="AlphaFoldDB" id="W2TLD6"/>
<organism evidence="1 2">
    <name type="scientific">Necator americanus</name>
    <name type="common">Human hookworm</name>
    <dbReference type="NCBI Taxonomy" id="51031"/>
    <lineage>
        <taxon>Eukaryota</taxon>
        <taxon>Metazoa</taxon>
        <taxon>Ecdysozoa</taxon>
        <taxon>Nematoda</taxon>
        <taxon>Chromadorea</taxon>
        <taxon>Rhabditida</taxon>
        <taxon>Rhabditina</taxon>
        <taxon>Rhabditomorpha</taxon>
        <taxon>Strongyloidea</taxon>
        <taxon>Ancylostomatidae</taxon>
        <taxon>Bunostominae</taxon>
        <taxon>Necator</taxon>
    </lineage>
</organism>
<name>W2TLD6_NECAM</name>
<evidence type="ECO:0000313" key="2">
    <source>
        <dbReference type="Proteomes" id="UP000053676"/>
    </source>
</evidence>
<keyword evidence="2" id="KW-1185">Reference proteome</keyword>
<sequence>MKQREVFYGLPPAFVLKCAHSASSEPLGGYREPARVVEVNCLLKDDRMTMSCPPKCQQKRKKS</sequence>
<evidence type="ECO:0000313" key="1">
    <source>
        <dbReference type="EMBL" id="ETN81822.1"/>
    </source>
</evidence>
<accession>W2TLD6</accession>
<dbReference type="EMBL" id="KI658623">
    <property type="protein sequence ID" value="ETN81822.1"/>
    <property type="molecule type" value="Genomic_DNA"/>
</dbReference>